<evidence type="ECO:0000313" key="2">
    <source>
        <dbReference type="Proteomes" id="UP000317496"/>
    </source>
</evidence>
<dbReference type="PIRSF" id="PIRSF029730">
    <property type="entry name" value="UCP029730"/>
    <property type="match status" value="1"/>
</dbReference>
<dbReference type="GO" id="GO:0016787">
    <property type="term" value="F:hydrolase activity"/>
    <property type="evidence" value="ECO:0007669"/>
    <property type="project" value="UniProtKB-KW"/>
</dbReference>
<accession>A0A516GWP1</accession>
<protein>
    <submittedName>
        <fullName evidence="1">N-formylglutamate amidohydrolase</fullName>
    </submittedName>
</protein>
<name>A0A516GWP1_9PROT</name>
<dbReference type="InterPro" id="IPR007709">
    <property type="entry name" value="N-FG_amidohydro"/>
</dbReference>
<dbReference type="Gene3D" id="3.40.630.40">
    <property type="entry name" value="Zn-dependent exopeptidases"/>
    <property type="match status" value="1"/>
</dbReference>
<dbReference type="InterPro" id="IPR011227">
    <property type="entry name" value="UCP029730"/>
</dbReference>
<dbReference type="SUPFAM" id="SSF53187">
    <property type="entry name" value="Zn-dependent exopeptidases"/>
    <property type="match status" value="1"/>
</dbReference>
<dbReference type="RefSeq" id="WP_144066751.1">
    <property type="nucleotide sequence ID" value="NZ_CP041636.1"/>
</dbReference>
<proteinExistence type="predicted"/>
<dbReference type="Pfam" id="PF05013">
    <property type="entry name" value="FGase"/>
    <property type="match status" value="1"/>
</dbReference>
<keyword evidence="2" id="KW-1185">Reference proteome</keyword>
<sequence>MTEPSEPPSFRVLNPQGRSPAVLICDHASRAVPPALNNLGLPDDELLRHIGWDPGTAAIAEQLAHRLDAPAVFSGVSRLVVDCNRRPDDPTLICEVSDGTIVPGNRDLPEAERERRLARYFRPYHAAVSDTLEAARQRSPQPALLSIHSFTPKLRAKDEARPWHIGVVWDRDGRLAQPLLQALRDEGDLVVGDNLPYSGKDHSGYSIFEHGQNRGLHHVMIEVRQDLVSHDAGVDEWVERLERCFRRMLVESGVLAPAATAA</sequence>
<dbReference type="Proteomes" id="UP000317496">
    <property type="component" value="Chromosome"/>
</dbReference>
<dbReference type="KEGG" id="fer:FNB15_00040"/>
<organism evidence="1 2">
    <name type="scientific">Ferrovibrio terrae</name>
    <dbReference type="NCBI Taxonomy" id="2594003"/>
    <lineage>
        <taxon>Bacteria</taxon>
        <taxon>Pseudomonadati</taxon>
        <taxon>Pseudomonadota</taxon>
        <taxon>Alphaproteobacteria</taxon>
        <taxon>Rhodospirillales</taxon>
        <taxon>Rhodospirillaceae</taxon>
        <taxon>Ferrovibrio</taxon>
    </lineage>
</organism>
<reference evidence="1 2" key="1">
    <citation type="submission" date="2019-07" db="EMBL/GenBank/DDBJ databases">
        <title>Genome sequencing for Ferrovibrio sp. K5.</title>
        <authorList>
            <person name="Park S.-J."/>
        </authorList>
    </citation>
    <scope>NUCLEOTIDE SEQUENCE [LARGE SCALE GENOMIC DNA]</scope>
    <source>
        <strain evidence="1 2">K5</strain>
    </source>
</reference>
<gene>
    <name evidence="1" type="ORF">FNB15_00040</name>
</gene>
<dbReference type="AlphaFoldDB" id="A0A516GWP1"/>
<keyword evidence="1" id="KW-0378">Hydrolase</keyword>
<dbReference type="EMBL" id="CP041636">
    <property type="protein sequence ID" value="QDO95770.1"/>
    <property type="molecule type" value="Genomic_DNA"/>
</dbReference>
<evidence type="ECO:0000313" key="1">
    <source>
        <dbReference type="EMBL" id="QDO95770.1"/>
    </source>
</evidence>
<dbReference type="OrthoDB" id="9815326at2"/>